<evidence type="ECO:0000313" key="2">
    <source>
        <dbReference type="EMBL" id="RJG01254.1"/>
    </source>
</evidence>
<name>A0A3A3G010_9BURK</name>
<dbReference type="InterPro" id="IPR045584">
    <property type="entry name" value="Pilin-like"/>
</dbReference>
<protein>
    <submittedName>
        <fullName evidence="2">Prepilin-type N-terminal cleavage/methylation domain-containing protein</fullName>
    </submittedName>
</protein>
<comment type="caution">
    <text evidence="2">The sequence shown here is derived from an EMBL/GenBank/DDBJ whole genome shotgun (WGS) entry which is preliminary data.</text>
</comment>
<dbReference type="InterPro" id="IPR012902">
    <property type="entry name" value="N_methyl_site"/>
</dbReference>
<reference evidence="3" key="1">
    <citation type="submission" date="2018-09" db="EMBL/GenBank/DDBJ databases">
        <authorList>
            <person name="Zhu H."/>
        </authorList>
    </citation>
    <scope>NUCLEOTIDE SEQUENCE [LARGE SCALE GENOMIC DNA]</scope>
    <source>
        <strain evidence="3">K1S02-23</strain>
    </source>
</reference>
<evidence type="ECO:0000313" key="3">
    <source>
        <dbReference type="Proteomes" id="UP000266327"/>
    </source>
</evidence>
<gene>
    <name evidence="2" type="ORF">D3878_06370</name>
</gene>
<keyword evidence="1" id="KW-0472">Membrane</keyword>
<evidence type="ECO:0000256" key="1">
    <source>
        <dbReference type="SAM" id="Phobius"/>
    </source>
</evidence>
<organism evidence="2 3">
    <name type="scientific">Noviherbaspirillum sedimenti</name>
    <dbReference type="NCBI Taxonomy" id="2320865"/>
    <lineage>
        <taxon>Bacteria</taxon>
        <taxon>Pseudomonadati</taxon>
        <taxon>Pseudomonadota</taxon>
        <taxon>Betaproteobacteria</taxon>
        <taxon>Burkholderiales</taxon>
        <taxon>Oxalobacteraceae</taxon>
        <taxon>Noviherbaspirillum</taxon>
    </lineage>
</organism>
<dbReference type="AlphaFoldDB" id="A0A3A3G010"/>
<dbReference type="SUPFAM" id="SSF54523">
    <property type="entry name" value="Pili subunits"/>
    <property type="match status" value="1"/>
</dbReference>
<dbReference type="Pfam" id="PF07963">
    <property type="entry name" value="N_methyl"/>
    <property type="match status" value="1"/>
</dbReference>
<sequence length="290" mass="30525">MRRMPYPDELPTAMSRFQTGFTLIEAVMVIAITGVIAAVVAVFIRAPVQGYLDSSRRAALTDIADTAVRRMSRDLHLALPNSVRNAAGSSCIEFLPTITGGRYRAEQDCSAGCSGDKLDFDAADTGFDVLSPMSSVPAVGDTVAIYNLGVPGADAYAGDNTAIISTPSAGHLAFSSKLFPFVSPGNRFQIIPAADSVVSYVCRDAGTDASGNGTGILYRYSNYATSATAAITCPVPPAATPILANRVSACNFVYASEVTSRAGLVSLQLSITENNETVRLYHEVHVNNVP</sequence>
<dbReference type="Proteomes" id="UP000266327">
    <property type="component" value="Unassembled WGS sequence"/>
</dbReference>
<keyword evidence="3" id="KW-1185">Reference proteome</keyword>
<keyword evidence="1" id="KW-0812">Transmembrane</keyword>
<dbReference type="NCBIfam" id="TIGR02532">
    <property type="entry name" value="IV_pilin_GFxxxE"/>
    <property type="match status" value="1"/>
</dbReference>
<dbReference type="EMBL" id="QYUQ01000002">
    <property type="protein sequence ID" value="RJG01254.1"/>
    <property type="molecule type" value="Genomic_DNA"/>
</dbReference>
<accession>A0A3A3G010</accession>
<dbReference type="PROSITE" id="PS00409">
    <property type="entry name" value="PROKAR_NTER_METHYL"/>
    <property type="match status" value="1"/>
</dbReference>
<keyword evidence="1" id="KW-1133">Transmembrane helix</keyword>
<proteinExistence type="predicted"/>
<dbReference type="Gene3D" id="3.30.700.10">
    <property type="entry name" value="Glycoprotein, Type 4 Pilin"/>
    <property type="match status" value="1"/>
</dbReference>
<feature type="transmembrane region" description="Helical" evidence="1">
    <location>
        <begin position="21"/>
        <end position="44"/>
    </location>
</feature>